<dbReference type="InterPro" id="IPR032532">
    <property type="entry name" value="DUF4955"/>
</dbReference>
<evidence type="ECO:0000256" key="1">
    <source>
        <dbReference type="SAM" id="SignalP"/>
    </source>
</evidence>
<dbReference type="AlphaFoldDB" id="A0A6L6QN72"/>
<dbReference type="Gene3D" id="2.160.20.10">
    <property type="entry name" value="Single-stranded right-handed beta-helix, Pectin lyase-like"/>
    <property type="match status" value="1"/>
</dbReference>
<evidence type="ECO:0000259" key="2">
    <source>
        <dbReference type="Pfam" id="PF12708"/>
    </source>
</evidence>
<reference evidence="4 5" key="1">
    <citation type="submission" date="2019-11" db="EMBL/GenBank/DDBJ databases">
        <title>Type strains purchased from KCTC, JCM and DSMZ.</title>
        <authorList>
            <person name="Lu H."/>
        </authorList>
    </citation>
    <scope>NUCLEOTIDE SEQUENCE [LARGE SCALE GENOMIC DNA]</scope>
    <source>
        <strain evidence="4 5">JCM 31587</strain>
    </source>
</reference>
<feature type="signal peptide" evidence="1">
    <location>
        <begin position="1"/>
        <end position="19"/>
    </location>
</feature>
<dbReference type="InterPro" id="IPR024535">
    <property type="entry name" value="RHGA/B-epi-like_pectate_lyase"/>
</dbReference>
<dbReference type="InterPro" id="IPR011050">
    <property type="entry name" value="Pectin_lyase_fold/virulence"/>
</dbReference>
<accession>A0A6L6QN72</accession>
<evidence type="ECO:0000259" key="3">
    <source>
        <dbReference type="Pfam" id="PF16315"/>
    </source>
</evidence>
<dbReference type="Proteomes" id="UP000472320">
    <property type="component" value="Unassembled WGS sequence"/>
</dbReference>
<dbReference type="InterPro" id="IPR012334">
    <property type="entry name" value="Pectin_lyas_fold"/>
</dbReference>
<dbReference type="SUPFAM" id="SSF51126">
    <property type="entry name" value="Pectin lyase-like"/>
    <property type="match status" value="2"/>
</dbReference>
<keyword evidence="1" id="KW-0732">Signal</keyword>
<comment type="caution">
    <text evidence="4">The sequence shown here is derived from an EMBL/GenBank/DDBJ whole genome shotgun (WGS) entry which is preliminary data.</text>
</comment>
<proteinExistence type="predicted"/>
<feature type="chain" id="PRO_5026690994" evidence="1">
    <location>
        <begin position="20"/>
        <end position="541"/>
    </location>
</feature>
<dbReference type="Pfam" id="PF16315">
    <property type="entry name" value="DUF4955"/>
    <property type="match status" value="1"/>
</dbReference>
<evidence type="ECO:0000313" key="4">
    <source>
        <dbReference type="EMBL" id="MTW13136.1"/>
    </source>
</evidence>
<feature type="domain" description="Rhamnogalacturonase A/B/Epimerase-like pectate lyase" evidence="2">
    <location>
        <begin position="62"/>
        <end position="134"/>
    </location>
</feature>
<dbReference type="OrthoDB" id="188639at2"/>
<dbReference type="RefSeq" id="WP_155456064.1">
    <property type="nucleotide sequence ID" value="NZ_WNKX01000019.1"/>
</dbReference>
<dbReference type="EMBL" id="WNKX01000019">
    <property type="protein sequence ID" value="MTW13136.1"/>
    <property type="molecule type" value="Genomic_DNA"/>
</dbReference>
<organism evidence="4 5">
    <name type="scientific">Massilia eburnea</name>
    <dbReference type="NCBI Taxonomy" id="1776165"/>
    <lineage>
        <taxon>Bacteria</taxon>
        <taxon>Pseudomonadati</taxon>
        <taxon>Pseudomonadota</taxon>
        <taxon>Betaproteobacteria</taxon>
        <taxon>Burkholderiales</taxon>
        <taxon>Oxalobacteraceae</taxon>
        <taxon>Telluria group</taxon>
        <taxon>Massilia</taxon>
    </lineage>
</organism>
<sequence length="541" mass="57958">MKNPLHMLLLVACAPLAWADDASPTWQDFQRGDAAQRPFIDFSWAGVHYGEQGIAAVRTTIFKVADYGAVPGDAVDDTDAIQRAIDAAGAAGGGIVQFDPGTYLLNSGQTPKRLIVSASNVVLRGARQGQTHFKMVNALAPADPNQLWAAPALVTFTPGKAQAGPAWSVAASARVGDTRLVLSSPAGLQPGDVVRIEMQSTAANAGYLEGRSTRRIWSKVNTQGVKVLETHEVASVDGAVLLLKAPLTTAIGRRLPWTVRKAAVLRNVGFEGIRLEGSFHEPFVHHKNAYHDSGFCGVELDQTVHSWVLRNQFENVTQPAVIHAGAANTIMLNTIAGNRGHLSFAATFSTYSLIGLNIDTTEEGQWHGVGASHQSTGSVFWRDVAPGSRGIDSHANFVRNTLFDAIESRGMWGQGGNYADLPNHLGGLVIWNFHQTGKLAAGVSRTLDFWDLPDSDAKQYGPYTAVNPVLVGYVGPYSGANMANIGRVESMGRHVAPESLYEALLERRLGGLPAWLASAKQEWAVLLKARLGRNDPALAGK</sequence>
<protein>
    <submittedName>
        <fullName evidence="4">DUF4955 domain-containing protein</fullName>
    </submittedName>
</protein>
<dbReference type="Pfam" id="PF12708">
    <property type="entry name" value="Pect-lyase_RHGA_epim"/>
    <property type="match status" value="1"/>
</dbReference>
<name>A0A6L6QN72_9BURK</name>
<evidence type="ECO:0000313" key="5">
    <source>
        <dbReference type="Proteomes" id="UP000472320"/>
    </source>
</evidence>
<feature type="domain" description="DUF4955" evidence="3">
    <location>
        <begin position="364"/>
        <end position="517"/>
    </location>
</feature>
<gene>
    <name evidence="4" type="ORF">GM658_21255</name>
</gene>
<keyword evidence="5" id="KW-1185">Reference proteome</keyword>